<dbReference type="Gene3D" id="3.30.565.10">
    <property type="entry name" value="Histidine kinase-like ATPase, C-terminal domain"/>
    <property type="match status" value="1"/>
</dbReference>
<evidence type="ECO:0000256" key="9">
    <source>
        <dbReference type="ARBA" id="ARBA00022840"/>
    </source>
</evidence>
<keyword evidence="6" id="KW-0812">Transmembrane</keyword>
<dbReference type="PANTHER" id="PTHR41523:SF7">
    <property type="entry name" value="HISTIDINE KINASE"/>
    <property type="match status" value="1"/>
</dbReference>
<reference evidence="14 15" key="1">
    <citation type="submission" date="2024-09" db="EMBL/GenBank/DDBJ databases">
        <authorList>
            <person name="Sun Q."/>
            <person name="Mori K."/>
        </authorList>
    </citation>
    <scope>NUCLEOTIDE SEQUENCE [LARGE SCALE GENOMIC DNA]</scope>
    <source>
        <strain evidence="14 15">CCM 7468</strain>
    </source>
</reference>
<dbReference type="InterPro" id="IPR038318">
    <property type="entry name" value="KdpD_sf"/>
</dbReference>
<keyword evidence="5 14" id="KW-0808">Transferase</keyword>
<evidence type="ECO:0000256" key="8">
    <source>
        <dbReference type="ARBA" id="ARBA00022777"/>
    </source>
</evidence>
<feature type="domain" description="Signal transduction histidine kinase HWE region" evidence="13">
    <location>
        <begin position="142"/>
        <end position="220"/>
    </location>
</feature>
<keyword evidence="4" id="KW-0597">Phosphoprotein</keyword>
<comment type="catalytic activity">
    <reaction evidence="1">
        <text>ATP + protein L-histidine = ADP + protein N-phospho-L-histidine.</text>
        <dbReference type="EC" id="2.7.13.3"/>
    </reaction>
</comment>
<dbReference type="PANTHER" id="PTHR41523">
    <property type="entry name" value="TWO-COMPONENT SYSTEM SENSOR PROTEIN"/>
    <property type="match status" value="1"/>
</dbReference>
<keyword evidence="7" id="KW-0547">Nucleotide-binding</keyword>
<keyword evidence="15" id="KW-1185">Reference proteome</keyword>
<evidence type="ECO:0000256" key="5">
    <source>
        <dbReference type="ARBA" id="ARBA00022679"/>
    </source>
</evidence>
<proteinExistence type="predicted"/>
<dbReference type="InterPro" id="IPR011102">
    <property type="entry name" value="Sig_transdc_His_kinase_HWE"/>
</dbReference>
<gene>
    <name evidence="14" type="ORF">ACFFIC_16340</name>
</gene>
<dbReference type="Pfam" id="PF07536">
    <property type="entry name" value="HWE_HK"/>
    <property type="match status" value="1"/>
</dbReference>
<evidence type="ECO:0000256" key="3">
    <source>
        <dbReference type="ARBA" id="ARBA00012438"/>
    </source>
</evidence>
<dbReference type="EC" id="2.7.13.3" evidence="3"/>
<dbReference type="GO" id="GO:0004673">
    <property type="term" value="F:protein histidine kinase activity"/>
    <property type="evidence" value="ECO:0007669"/>
    <property type="project" value="UniProtKB-EC"/>
</dbReference>
<accession>A0ABV6IU10</accession>
<evidence type="ECO:0000256" key="12">
    <source>
        <dbReference type="ARBA" id="ARBA00023136"/>
    </source>
</evidence>
<organism evidence="14 15">
    <name type="scientific">Muricoccus vinaceus</name>
    <dbReference type="NCBI Taxonomy" id="424704"/>
    <lineage>
        <taxon>Bacteria</taxon>
        <taxon>Pseudomonadati</taxon>
        <taxon>Pseudomonadota</taxon>
        <taxon>Alphaproteobacteria</taxon>
        <taxon>Acetobacterales</taxon>
        <taxon>Roseomonadaceae</taxon>
        <taxon>Muricoccus</taxon>
    </lineage>
</organism>
<dbReference type="Pfam" id="PF13493">
    <property type="entry name" value="DUF4118"/>
    <property type="match status" value="1"/>
</dbReference>
<comment type="subcellular location">
    <subcellularLocation>
        <location evidence="2">Membrane</location>
        <topology evidence="2">Multi-pass membrane protein</topology>
    </subcellularLocation>
</comment>
<keyword evidence="10" id="KW-1133">Transmembrane helix</keyword>
<keyword evidence="8 14" id="KW-0418">Kinase</keyword>
<dbReference type="Proteomes" id="UP001589789">
    <property type="component" value="Unassembled WGS sequence"/>
</dbReference>
<evidence type="ECO:0000256" key="7">
    <source>
        <dbReference type="ARBA" id="ARBA00022741"/>
    </source>
</evidence>
<dbReference type="RefSeq" id="WP_377052237.1">
    <property type="nucleotide sequence ID" value="NZ_JBHLVZ010000045.1"/>
</dbReference>
<dbReference type="InterPro" id="IPR025201">
    <property type="entry name" value="KdpD_TM"/>
</dbReference>
<dbReference type="InterPro" id="IPR036890">
    <property type="entry name" value="HATPase_C_sf"/>
</dbReference>
<name>A0ABV6IU10_9PROT</name>
<keyword evidence="9" id="KW-0067">ATP-binding</keyword>
<keyword evidence="12" id="KW-0472">Membrane</keyword>
<sequence>MLGRILARTRALPIPLRLLGGFVLGVLVGELHDLTFGMGGSNVYTFHLLAVLLSALAFGRSASSVTLLATVAWIALDLPPRGSLALSDPADVVDVLIYAGLAGSVSVIIQALLHQQARAEEAERGERASREHEAELRVVLAELQHRTRNLLGVVQAIAAQTLPAGDALEQYAARLAAIGRVQGFLARSGAWSASLHDVVEAELRAAGQDRSDRITIDGPPIDLGGRTVQPLALALHELATNALKHGALAHPDAHLRITWRLGGAGKERCLVLDWTESGVRMAEGQELSHRGYGRQLIEEALPYQLQAETCLVFGPDGVHCHIVLPLAA</sequence>
<protein>
    <recommendedName>
        <fullName evidence="3">histidine kinase</fullName>
        <ecNumber evidence="3">2.7.13.3</ecNumber>
    </recommendedName>
</protein>
<dbReference type="EMBL" id="JBHLVZ010000045">
    <property type="protein sequence ID" value="MFC0387108.1"/>
    <property type="molecule type" value="Genomic_DNA"/>
</dbReference>
<dbReference type="SMART" id="SM00911">
    <property type="entry name" value="HWE_HK"/>
    <property type="match status" value="1"/>
</dbReference>
<evidence type="ECO:0000256" key="2">
    <source>
        <dbReference type="ARBA" id="ARBA00004141"/>
    </source>
</evidence>
<dbReference type="Gene3D" id="1.20.120.620">
    <property type="entry name" value="Backbone structure of the membrane domain of e. Coli histidine kinase receptor kdpd"/>
    <property type="match status" value="1"/>
</dbReference>
<evidence type="ECO:0000256" key="6">
    <source>
        <dbReference type="ARBA" id="ARBA00022692"/>
    </source>
</evidence>
<evidence type="ECO:0000256" key="10">
    <source>
        <dbReference type="ARBA" id="ARBA00022989"/>
    </source>
</evidence>
<comment type="caution">
    <text evidence="14">The sequence shown here is derived from an EMBL/GenBank/DDBJ whole genome shotgun (WGS) entry which is preliminary data.</text>
</comment>
<keyword evidence="11" id="KW-0902">Two-component regulatory system</keyword>
<evidence type="ECO:0000259" key="13">
    <source>
        <dbReference type="SMART" id="SM00911"/>
    </source>
</evidence>
<evidence type="ECO:0000313" key="15">
    <source>
        <dbReference type="Proteomes" id="UP001589789"/>
    </source>
</evidence>
<evidence type="ECO:0000256" key="1">
    <source>
        <dbReference type="ARBA" id="ARBA00000085"/>
    </source>
</evidence>
<evidence type="ECO:0000256" key="4">
    <source>
        <dbReference type="ARBA" id="ARBA00022553"/>
    </source>
</evidence>
<evidence type="ECO:0000313" key="14">
    <source>
        <dbReference type="EMBL" id="MFC0387108.1"/>
    </source>
</evidence>
<evidence type="ECO:0000256" key="11">
    <source>
        <dbReference type="ARBA" id="ARBA00023012"/>
    </source>
</evidence>